<evidence type="ECO:0000256" key="1">
    <source>
        <dbReference type="SAM" id="MobiDB-lite"/>
    </source>
</evidence>
<reference evidence="2 3" key="1">
    <citation type="journal article" date="2014" name="Mol. Biol. Evol.">
        <title>Massive expansion of Ubiquitination-related gene families within the Chlamydiae.</title>
        <authorList>
            <person name="Domman D."/>
            <person name="Collingro A."/>
            <person name="Lagkouvardos I."/>
            <person name="Gehre L."/>
            <person name="Weinmaier T."/>
            <person name="Rattei T."/>
            <person name="Subtil A."/>
            <person name="Horn M."/>
        </authorList>
    </citation>
    <scope>NUCLEOTIDE SEQUENCE [LARGE SCALE GENOMIC DNA]</scope>
    <source>
        <strain evidence="2 3">OEW1</strain>
    </source>
</reference>
<gene>
    <name evidence="2" type="ORF">DB43_AG00500</name>
</gene>
<accession>A0A0C1E548</accession>
<name>A0A0C1E548_9BACT</name>
<dbReference type="Proteomes" id="UP000031307">
    <property type="component" value="Unassembled WGS sequence"/>
</dbReference>
<protein>
    <submittedName>
        <fullName evidence="2">Uncharacterized protein</fullName>
    </submittedName>
</protein>
<dbReference type="EMBL" id="JSAM01000117">
    <property type="protein sequence ID" value="KIA76472.1"/>
    <property type="molecule type" value="Genomic_DNA"/>
</dbReference>
<evidence type="ECO:0000313" key="3">
    <source>
        <dbReference type="Proteomes" id="UP000031307"/>
    </source>
</evidence>
<sequence length="62" mass="7028">MTSPLTGPIARTIDQSATNSPPTETPSVKHEGRIWKRIFGGIGNFFKKICTKFWEKRIHSVK</sequence>
<dbReference type="AlphaFoldDB" id="A0A0C1E548"/>
<evidence type="ECO:0000313" key="2">
    <source>
        <dbReference type="EMBL" id="KIA76472.1"/>
    </source>
</evidence>
<feature type="region of interest" description="Disordered" evidence="1">
    <location>
        <begin position="1"/>
        <end position="29"/>
    </location>
</feature>
<organism evidence="2 3">
    <name type="scientific">Parachlamydia acanthamoebae</name>
    <dbReference type="NCBI Taxonomy" id="83552"/>
    <lineage>
        <taxon>Bacteria</taxon>
        <taxon>Pseudomonadati</taxon>
        <taxon>Chlamydiota</taxon>
        <taxon>Chlamydiia</taxon>
        <taxon>Parachlamydiales</taxon>
        <taxon>Parachlamydiaceae</taxon>
        <taxon>Parachlamydia</taxon>
    </lineage>
</organism>
<comment type="caution">
    <text evidence="2">The sequence shown here is derived from an EMBL/GenBank/DDBJ whole genome shotgun (WGS) entry which is preliminary data.</text>
</comment>
<feature type="compositionally biased region" description="Polar residues" evidence="1">
    <location>
        <begin position="13"/>
        <end position="26"/>
    </location>
</feature>
<proteinExistence type="predicted"/>